<evidence type="ECO:0000313" key="3">
    <source>
        <dbReference type="Proteomes" id="UP000831787"/>
    </source>
</evidence>
<accession>A0ABY4ENX0</accession>
<proteinExistence type="predicted"/>
<gene>
    <name evidence="2" type="ORF">MUN89_07040</name>
</gene>
<dbReference type="SUPFAM" id="SSF47406">
    <property type="entry name" value="SinR repressor dimerisation domain-like"/>
    <property type="match status" value="1"/>
</dbReference>
<evidence type="ECO:0000313" key="2">
    <source>
        <dbReference type="EMBL" id="UOQ45680.1"/>
    </source>
</evidence>
<dbReference type="Proteomes" id="UP000831787">
    <property type="component" value="Chromosome"/>
</dbReference>
<reference evidence="2 3" key="1">
    <citation type="submission" date="2022-04" db="EMBL/GenBank/DDBJ databases">
        <title>Halobacillus sp. isolated from saltern.</title>
        <authorList>
            <person name="Won M."/>
            <person name="Lee C.-M."/>
            <person name="Woen H.-Y."/>
            <person name="Kwon S.-W."/>
        </authorList>
    </citation>
    <scope>NUCLEOTIDE SEQUENCE [LARGE SCALE GENOMIC DNA]</scope>
    <source>
        <strain evidence="2 3">SSBR10-3</strain>
    </source>
</reference>
<dbReference type="Pfam" id="PF08671">
    <property type="entry name" value="SinI"/>
    <property type="match status" value="1"/>
</dbReference>
<organism evidence="2 3">
    <name type="scientific">Halobacillus salinarum</name>
    <dbReference type="NCBI Taxonomy" id="2932257"/>
    <lineage>
        <taxon>Bacteria</taxon>
        <taxon>Bacillati</taxon>
        <taxon>Bacillota</taxon>
        <taxon>Bacilli</taxon>
        <taxon>Bacillales</taxon>
        <taxon>Bacillaceae</taxon>
        <taxon>Halobacillus</taxon>
    </lineage>
</organism>
<dbReference type="EMBL" id="CP095073">
    <property type="protein sequence ID" value="UOQ45680.1"/>
    <property type="molecule type" value="Genomic_DNA"/>
</dbReference>
<protein>
    <submittedName>
        <fullName evidence="2">Anti-repressor SinI family protein</fullName>
    </submittedName>
</protein>
<feature type="domain" description="Sin" evidence="1">
    <location>
        <begin position="1"/>
        <end position="39"/>
    </location>
</feature>
<keyword evidence="3" id="KW-1185">Reference proteome</keyword>
<evidence type="ECO:0000259" key="1">
    <source>
        <dbReference type="PROSITE" id="PS51500"/>
    </source>
</evidence>
<sequence>MRALTDTLTLDEEWIALLEEAKEMGLSLEEVEAFIKDAEQKG</sequence>
<dbReference type="InterPro" id="IPR036281">
    <property type="entry name" value="SinR/SinI_dimer_dom_sf"/>
</dbReference>
<dbReference type="RefSeq" id="WP_244712497.1">
    <property type="nucleotide sequence ID" value="NZ_CP095073.1"/>
</dbReference>
<dbReference type="PROSITE" id="PS51500">
    <property type="entry name" value="SIN"/>
    <property type="match status" value="1"/>
</dbReference>
<dbReference type="InterPro" id="IPR010981">
    <property type="entry name" value="SinR/SinI_dimer_dom"/>
</dbReference>
<name>A0ABY4ENX0_9BACI</name>